<accession>A0A839S757</accession>
<protein>
    <submittedName>
        <fullName evidence="6">UDP:flavonoid glycosyltransferase YjiC (YdhE family)</fullName>
    </submittedName>
</protein>
<dbReference type="Gene3D" id="3.40.50.2000">
    <property type="entry name" value="Glycogen Phosphorylase B"/>
    <property type="match status" value="2"/>
</dbReference>
<sequence length="383" mass="40119">MRVLAVTNPAEGHFFPMVPFLWALRAAGHEVLVGAAESFLPHVTGAGMAGAATAPPMEMVEIMRPDTGDRAPQQPPTESAARAGTGEGFGRLAMLNHTGVGEICATWKPDVIVGETSAYAAGIAASRAGCPHVEFLWGIPLHTDIHGAGLEALARQELEPAPPMRTIGVCPPSFLVRGQSNPDWAMRYVPYNGPAHMQSRFLAQPERPRVLVTLGTVLPRYGDVGTLVSDLVAALNEQDLDVVVAMRESDRAKLGDPAKLPGPVREATWMPLAAVVGTCAAVVHHGGSGTTMTSLAYGVPQIVVPHFADQFVNAAHLVAGGCGVRARISTPASEIAGLVDQVLADPGYAERAATVARDCQDQAAPAQIAGHLTRSLTEGRNSV</sequence>
<dbReference type="EMBL" id="JACHWU010000007">
    <property type="protein sequence ID" value="MBB3053103.1"/>
    <property type="molecule type" value="Genomic_DNA"/>
</dbReference>
<dbReference type="InterPro" id="IPR050426">
    <property type="entry name" value="Glycosyltransferase_28"/>
</dbReference>
<dbReference type="Pfam" id="PF21036">
    <property type="entry name" value="EryCIII-like_N"/>
    <property type="match status" value="1"/>
</dbReference>
<dbReference type="GO" id="GO:0008194">
    <property type="term" value="F:UDP-glycosyltransferase activity"/>
    <property type="evidence" value="ECO:0007669"/>
    <property type="project" value="InterPro"/>
</dbReference>
<dbReference type="Proteomes" id="UP000550714">
    <property type="component" value="Unassembled WGS sequence"/>
</dbReference>
<evidence type="ECO:0000313" key="6">
    <source>
        <dbReference type="EMBL" id="MBB3053103.1"/>
    </source>
</evidence>
<evidence type="ECO:0000256" key="2">
    <source>
        <dbReference type="ARBA" id="ARBA00022676"/>
    </source>
</evidence>
<evidence type="ECO:0000259" key="4">
    <source>
        <dbReference type="Pfam" id="PF06722"/>
    </source>
</evidence>
<dbReference type="SUPFAM" id="SSF53756">
    <property type="entry name" value="UDP-Glycosyltransferase/glycogen phosphorylase"/>
    <property type="match status" value="1"/>
</dbReference>
<keyword evidence="7" id="KW-1185">Reference proteome</keyword>
<feature type="domain" description="Erythromycin biosynthesis protein CIII-like C-terminal" evidence="4">
    <location>
        <begin position="231"/>
        <end position="372"/>
    </location>
</feature>
<dbReference type="CDD" id="cd03784">
    <property type="entry name" value="GT1_Gtf-like"/>
    <property type="match status" value="1"/>
</dbReference>
<dbReference type="Pfam" id="PF06722">
    <property type="entry name" value="EryCIII-like_C"/>
    <property type="match status" value="1"/>
</dbReference>
<dbReference type="GO" id="GO:0016758">
    <property type="term" value="F:hexosyltransferase activity"/>
    <property type="evidence" value="ECO:0007669"/>
    <property type="project" value="UniProtKB-ARBA"/>
</dbReference>
<reference evidence="6 7" key="1">
    <citation type="submission" date="2020-08" db="EMBL/GenBank/DDBJ databases">
        <title>Genomic Encyclopedia of Type Strains, Phase III (KMG-III): the genomes of soil and plant-associated and newly described type strains.</title>
        <authorList>
            <person name="Whitman W."/>
        </authorList>
    </citation>
    <scope>NUCLEOTIDE SEQUENCE [LARGE SCALE GENOMIC DNA]</scope>
    <source>
        <strain evidence="6 7">CECT 8577</strain>
    </source>
</reference>
<dbReference type="GO" id="GO:0017000">
    <property type="term" value="P:antibiotic biosynthetic process"/>
    <property type="evidence" value="ECO:0007669"/>
    <property type="project" value="UniProtKB-ARBA"/>
</dbReference>
<dbReference type="InterPro" id="IPR002213">
    <property type="entry name" value="UDP_glucos_trans"/>
</dbReference>
<keyword evidence="2" id="KW-0328">Glycosyltransferase</keyword>
<evidence type="ECO:0000256" key="1">
    <source>
        <dbReference type="ARBA" id="ARBA00006962"/>
    </source>
</evidence>
<evidence type="ECO:0000256" key="3">
    <source>
        <dbReference type="ARBA" id="ARBA00022679"/>
    </source>
</evidence>
<gene>
    <name evidence="6" type="ORF">FHS23_004146</name>
</gene>
<comment type="caution">
    <text evidence="6">The sequence shown here is derived from an EMBL/GenBank/DDBJ whole genome shotgun (WGS) entry which is preliminary data.</text>
</comment>
<keyword evidence="3 6" id="KW-0808">Transferase</keyword>
<evidence type="ECO:0000313" key="7">
    <source>
        <dbReference type="Proteomes" id="UP000550714"/>
    </source>
</evidence>
<evidence type="ECO:0000259" key="5">
    <source>
        <dbReference type="Pfam" id="PF21036"/>
    </source>
</evidence>
<dbReference type="RefSeq" id="WP_183658594.1">
    <property type="nucleotide sequence ID" value="NZ_JACHWU010000007.1"/>
</dbReference>
<dbReference type="InterPro" id="IPR010610">
    <property type="entry name" value="EryCIII-like_C"/>
</dbReference>
<organism evidence="6 7">
    <name type="scientific">Prauserella isguenensis</name>
    <dbReference type="NCBI Taxonomy" id="1470180"/>
    <lineage>
        <taxon>Bacteria</taxon>
        <taxon>Bacillati</taxon>
        <taxon>Actinomycetota</taxon>
        <taxon>Actinomycetes</taxon>
        <taxon>Pseudonocardiales</taxon>
        <taxon>Pseudonocardiaceae</taxon>
        <taxon>Prauserella</taxon>
    </lineage>
</organism>
<name>A0A839S757_9PSEU</name>
<dbReference type="InterPro" id="IPR048284">
    <property type="entry name" value="EryCIII-like_N"/>
</dbReference>
<proteinExistence type="inferred from homology"/>
<comment type="similarity">
    <text evidence="1">Belongs to the glycosyltransferase 28 family.</text>
</comment>
<dbReference type="PANTHER" id="PTHR48050:SF13">
    <property type="entry name" value="STEROL 3-BETA-GLUCOSYLTRANSFERASE UGT80A2"/>
    <property type="match status" value="1"/>
</dbReference>
<feature type="domain" description="Erythromycin biosynthesis protein CIII-like N-terminal" evidence="5">
    <location>
        <begin position="22"/>
        <end position="215"/>
    </location>
</feature>
<dbReference type="AlphaFoldDB" id="A0A839S757"/>
<dbReference type="PANTHER" id="PTHR48050">
    <property type="entry name" value="STEROL 3-BETA-GLUCOSYLTRANSFERASE"/>
    <property type="match status" value="1"/>
</dbReference>